<sequence>MKKLTTTTIAIAMPFCAFAHDIPHGHEHVDGGYNAQAGFVSEDDVTAPLFNPRGKSPEVLAARIEFLAEAYDLVRTPEEQACADAAREKYADAIAINSLMPASVGIIDNDEESFTRALRRNMDAGMTLTSGSVYAFPDAIPKGQTAYDVIANSDVIIEEVGAVKIATTEDVRQAKLNGKLGVMYNIQGSDYVADDMKGHAERSYEGGVRTANFVYNANNMLAGGGSAQDMGLTELGRKWVKVAQANGIVIDVSHSSNQTAIEAAEIATKPIIASHSNASGLFETGRNISDEAIKAVASTGGVVCPVGAGLFLNAEGNASPERFVEHVVYIADMIGRDRVCFSTDYVHNYVAFLERDITNVDIYPPELGMGGPASNIAPENIWDIAAILENDHGWTEEDIRGFLGENLMRVYEANWAK</sequence>
<name>A0A1I4D8G1_9RHOB</name>
<reference evidence="3" key="1">
    <citation type="submission" date="2016-10" db="EMBL/GenBank/DDBJ databases">
        <authorList>
            <person name="Varghese N."/>
            <person name="Submissions S."/>
        </authorList>
    </citation>
    <scope>NUCLEOTIDE SEQUENCE [LARGE SCALE GENOMIC DNA]</scope>
    <source>
        <strain evidence="3">DSM 28453</strain>
    </source>
</reference>
<keyword evidence="3" id="KW-1185">Reference proteome</keyword>
<evidence type="ECO:0000256" key="1">
    <source>
        <dbReference type="SAM" id="SignalP"/>
    </source>
</evidence>
<dbReference type="Proteomes" id="UP000198851">
    <property type="component" value="Unassembled WGS sequence"/>
</dbReference>
<proteinExistence type="predicted"/>
<dbReference type="OrthoDB" id="9804920at2"/>
<dbReference type="SUPFAM" id="SSF51556">
    <property type="entry name" value="Metallo-dependent hydrolases"/>
    <property type="match status" value="1"/>
</dbReference>
<dbReference type="RefSeq" id="WP_093322876.1">
    <property type="nucleotide sequence ID" value="NZ_FOSZ01000003.1"/>
</dbReference>
<dbReference type="InterPro" id="IPR008257">
    <property type="entry name" value="Pept_M19"/>
</dbReference>
<feature type="signal peptide" evidence="1">
    <location>
        <begin position="1"/>
        <end position="19"/>
    </location>
</feature>
<evidence type="ECO:0000313" key="3">
    <source>
        <dbReference type="Proteomes" id="UP000198851"/>
    </source>
</evidence>
<dbReference type="InterPro" id="IPR032466">
    <property type="entry name" value="Metal_Hydrolase"/>
</dbReference>
<organism evidence="2 3">
    <name type="scientific">Shimia haliotis</name>
    <dbReference type="NCBI Taxonomy" id="1280847"/>
    <lineage>
        <taxon>Bacteria</taxon>
        <taxon>Pseudomonadati</taxon>
        <taxon>Pseudomonadota</taxon>
        <taxon>Alphaproteobacteria</taxon>
        <taxon>Rhodobacterales</taxon>
        <taxon>Roseobacteraceae</taxon>
    </lineage>
</organism>
<dbReference type="PANTHER" id="PTHR10443">
    <property type="entry name" value="MICROSOMAL DIPEPTIDASE"/>
    <property type="match status" value="1"/>
</dbReference>
<dbReference type="Pfam" id="PF01244">
    <property type="entry name" value="Peptidase_M19"/>
    <property type="match status" value="1"/>
</dbReference>
<feature type="chain" id="PRO_5011561187" evidence="1">
    <location>
        <begin position="20"/>
        <end position="417"/>
    </location>
</feature>
<dbReference type="EMBL" id="FOSZ01000003">
    <property type="protein sequence ID" value="SFK89888.1"/>
    <property type="molecule type" value="Genomic_DNA"/>
</dbReference>
<dbReference type="AlphaFoldDB" id="A0A1I4D8G1"/>
<dbReference type="STRING" id="1280847.SAMN04488036_1033"/>
<dbReference type="PANTHER" id="PTHR10443:SF12">
    <property type="entry name" value="DIPEPTIDASE"/>
    <property type="match status" value="1"/>
</dbReference>
<dbReference type="GO" id="GO:0070573">
    <property type="term" value="F:metallodipeptidase activity"/>
    <property type="evidence" value="ECO:0007669"/>
    <property type="project" value="InterPro"/>
</dbReference>
<dbReference type="GO" id="GO:0006508">
    <property type="term" value="P:proteolysis"/>
    <property type="evidence" value="ECO:0007669"/>
    <property type="project" value="InterPro"/>
</dbReference>
<gene>
    <name evidence="2" type="ORF">SAMN04488036_1033</name>
</gene>
<protein>
    <submittedName>
        <fullName evidence="2">Membrane dipeptidase (Peptidase family M19)</fullName>
    </submittedName>
</protein>
<evidence type="ECO:0000313" key="2">
    <source>
        <dbReference type="EMBL" id="SFK89888.1"/>
    </source>
</evidence>
<dbReference type="Gene3D" id="3.20.20.140">
    <property type="entry name" value="Metal-dependent hydrolases"/>
    <property type="match status" value="1"/>
</dbReference>
<dbReference type="PROSITE" id="PS51365">
    <property type="entry name" value="RENAL_DIPEPTIDASE_2"/>
    <property type="match status" value="1"/>
</dbReference>
<keyword evidence="1" id="KW-0732">Signal</keyword>
<accession>A0A1I4D8G1</accession>